<dbReference type="GO" id="GO:0016491">
    <property type="term" value="F:oxidoreductase activity"/>
    <property type="evidence" value="ECO:0007669"/>
    <property type="project" value="UniProtKB-ARBA"/>
</dbReference>
<keyword evidence="3" id="KW-0479">Metal-binding</keyword>
<evidence type="ECO:0000256" key="1">
    <source>
        <dbReference type="ARBA" id="ARBA00022448"/>
    </source>
</evidence>
<dbReference type="PANTHER" id="PTHR43551:SF1">
    <property type="entry name" value="HETERODISULFIDE REDUCTASE"/>
    <property type="match status" value="1"/>
</dbReference>
<dbReference type="STRING" id="429009.Adeg_1884"/>
<dbReference type="EMBL" id="CP001785">
    <property type="protein sequence ID" value="ACX52965.1"/>
    <property type="molecule type" value="Genomic_DNA"/>
</dbReference>
<reference evidence="8 9" key="1">
    <citation type="submission" date="2009-10" db="EMBL/GenBank/DDBJ databases">
        <title>Complete sequence of chromosome of Ammonifex degensii KC4.</title>
        <authorList>
            <consortium name="US DOE Joint Genome Institute"/>
            <person name="Kerfeld C."/>
            <person name="Goodner B."/>
            <person name="Huber H."/>
            <person name="Stetter K."/>
            <person name="Lucas S."/>
            <person name="Copeland A."/>
            <person name="Lapidus A."/>
            <person name="Glavina del Rio T."/>
            <person name="Dalin E."/>
            <person name="Tice H."/>
            <person name="Bruce D."/>
            <person name="Goodwin L."/>
            <person name="Pitluck S."/>
            <person name="Saunders E."/>
            <person name="Brettin T."/>
            <person name="Detter J.C."/>
            <person name="Han C."/>
            <person name="Larimer F."/>
            <person name="Land M."/>
            <person name="Hauser L."/>
            <person name="Kyrpides N."/>
            <person name="Ovchinnikova G."/>
            <person name="Richardson P."/>
        </authorList>
    </citation>
    <scope>NUCLEOTIDE SEQUENCE [LARGE SCALE GENOMIC DNA]</scope>
    <source>
        <strain evidence="9">DSM 10501 / KC4</strain>
    </source>
</reference>
<dbReference type="SUPFAM" id="SSF46548">
    <property type="entry name" value="alpha-helical ferredoxin"/>
    <property type="match status" value="1"/>
</dbReference>
<dbReference type="HOGENOM" id="CLU_023081_6_1_9"/>
<dbReference type="Pfam" id="PF13534">
    <property type="entry name" value="Fer4_17"/>
    <property type="match status" value="1"/>
</dbReference>
<dbReference type="Gene3D" id="1.10.1060.10">
    <property type="entry name" value="Alpha-helical ferredoxin"/>
    <property type="match status" value="1"/>
</dbReference>
<keyword evidence="5" id="KW-0408">Iron</keyword>
<evidence type="ECO:0000256" key="6">
    <source>
        <dbReference type="ARBA" id="ARBA00023014"/>
    </source>
</evidence>
<dbReference type="eggNOG" id="COG0247">
    <property type="taxonomic scope" value="Bacteria"/>
</dbReference>
<keyword evidence="1" id="KW-0813">Transport</keyword>
<accession>C9R9I6</accession>
<dbReference type="PANTHER" id="PTHR43551">
    <property type="entry name" value="FUMARATE REDUCTASE IRON-SULFUR SUBUNIT"/>
    <property type="match status" value="1"/>
</dbReference>
<keyword evidence="2" id="KW-0004">4Fe-4S</keyword>
<name>C9R9I6_AMMDK</name>
<dbReference type="KEGG" id="adg:Adeg_1884"/>
<dbReference type="OrthoDB" id="9786127at2"/>
<evidence type="ECO:0000256" key="5">
    <source>
        <dbReference type="ARBA" id="ARBA00023004"/>
    </source>
</evidence>
<feature type="domain" description="4Fe-4S ferredoxin-type" evidence="7">
    <location>
        <begin position="67"/>
        <end position="97"/>
    </location>
</feature>
<feature type="domain" description="4Fe-4S ferredoxin-type" evidence="7">
    <location>
        <begin position="24"/>
        <end position="55"/>
    </location>
</feature>
<dbReference type="PROSITE" id="PS51379">
    <property type="entry name" value="4FE4S_FER_2"/>
    <property type="match status" value="2"/>
</dbReference>
<protein>
    <recommendedName>
        <fullName evidence="7">4Fe-4S ferredoxin-type domain-containing protein</fullName>
    </recommendedName>
</protein>
<dbReference type="RefSeq" id="WP_015739842.1">
    <property type="nucleotide sequence ID" value="NC_013385.1"/>
</dbReference>
<dbReference type="Pfam" id="PF02754">
    <property type="entry name" value="CCG"/>
    <property type="match status" value="1"/>
</dbReference>
<sequence>MALELSKVADPTFRDEIAQKIVPQETRLDFNYCLSCGTCDAGCEFKGLVEGMEPRRFMRKIALGLREEVLNDPFVWLCNMCGRCTMECPMGINMPNVIRCIRGKFGLKASGTLQETTETHIRTGNQMGVSLEDFVETVEWMEEELRDELGDDSVKFPVDVKGAEIFLLLHPREIGVYPEALKTMYRIFSAAGVSWTISTKSFDVTNFGLFDGRDDMAAKIMQFTVDAFKELGCKRLVCTECGHGYWALVFGSKYWVPFEYPILHMVEFLAEIIKDGRIKVDKSKNPERVTLHDPCNIVRKAGVVEPQRYVLSQVAEDFVEMWPNREYNICCGGGGGALALDQKRVRMQKALLKKQQIERTGAQILVAPCHNCFDQFTDMKREYKMSIQIKYLMDLVDNALVR</sequence>
<evidence type="ECO:0000256" key="4">
    <source>
        <dbReference type="ARBA" id="ARBA00022982"/>
    </source>
</evidence>
<dbReference type="Proteomes" id="UP000002620">
    <property type="component" value="Chromosome"/>
</dbReference>
<proteinExistence type="predicted"/>
<dbReference type="PROSITE" id="PS00198">
    <property type="entry name" value="4FE4S_FER_1"/>
    <property type="match status" value="1"/>
</dbReference>
<evidence type="ECO:0000259" key="7">
    <source>
        <dbReference type="PROSITE" id="PS51379"/>
    </source>
</evidence>
<gene>
    <name evidence="8" type="ordered locus">Adeg_1884</name>
</gene>
<evidence type="ECO:0000256" key="3">
    <source>
        <dbReference type="ARBA" id="ARBA00022723"/>
    </source>
</evidence>
<organism evidence="8 9">
    <name type="scientific">Ammonifex degensii (strain DSM 10501 / KC4)</name>
    <dbReference type="NCBI Taxonomy" id="429009"/>
    <lineage>
        <taxon>Bacteria</taxon>
        <taxon>Bacillati</taxon>
        <taxon>Bacillota</taxon>
        <taxon>Clostridia</taxon>
        <taxon>Thermoanaerobacterales</taxon>
        <taxon>Thermoanaerobacteraceae</taxon>
        <taxon>Ammonifex</taxon>
    </lineage>
</organism>
<dbReference type="AlphaFoldDB" id="C9R9I6"/>
<evidence type="ECO:0000313" key="8">
    <source>
        <dbReference type="EMBL" id="ACX52965.1"/>
    </source>
</evidence>
<keyword evidence="9" id="KW-1185">Reference proteome</keyword>
<keyword evidence="6" id="KW-0411">Iron-sulfur</keyword>
<dbReference type="InterPro" id="IPR017896">
    <property type="entry name" value="4Fe4S_Fe-S-bd"/>
</dbReference>
<evidence type="ECO:0000256" key="2">
    <source>
        <dbReference type="ARBA" id="ARBA00022485"/>
    </source>
</evidence>
<keyword evidence="4" id="KW-0249">Electron transport</keyword>
<dbReference type="GO" id="GO:0046872">
    <property type="term" value="F:metal ion binding"/>
    <property type="evidence" value="ECO:0007669"/>
    <property type="project" value="UniProtKB-KW"/>
</dbReference>
<dbReference type="InterPro" id="IPR009051">
    <property type="entry name" value="Helical_ferredxn"/>
</dbReference>
<dbReference type="InterPro" id="IPR017900">
    <property type="entry name" value="4Fe4S_Fe_S_CS"/>
</dbReference>
<dbReference type="InterPro" id="IPR004017">
    <property type="entry name" value="Cys_rich_dom"/>
</dbReference>
<dbReference type="GO" id="GO:0051539">
    <property type="term" value="F:4 iron, 4 sulfur cluster binding"/>
    <property type="evidence" value="ECO:0007669"/>
    <property type="project" value="UniProtKB-KW"/>
</dbReference>
<evidence type="ECO:0000313" key="9">
    <source>
        <dbReference type="Proteomes" id="UP000002620"/>
    </source>
</evidence>